<keyword evidence="2" id="KW-1185">Reference proteome</keyword>
<dbReference type="Proteomes" id="UP000015106">
    <property type="component" value="Chromosome 7"/>
</dbReference>
<reference evidence="2" key="1">
    <citation type="journal article" date="2013" name="Nature">
        <title>Draft genome of the wheat A-genome progenitor Triticum urartu.</title>
        <authorList>
            <person name="Ling H.Q."/>
            <person name="Zhao S."/>
            <person name="Liu D."/>
            <person name="Wang J."/>
            <person name="Sun H."/>
            <person name="Zhang C."/>
            <person name="Fan H."/>
            <person name="Li D."/>
            <person name="Dong L."/>
            <person name="Tao Y."/>
            <person name="Gao C."/>
            <person name="Wu H."/>
            <person name="Li Y."/>
            <person name="Cui Y."/>
            <person name="Guo X."/>
            <person name="Zheng S."/>
            <person name="Wang B."/>
            <person name="Yu K."/>
            <person name="Liang Q."/>
            <person name="Yang W."/>
            <person name="Lou X."/>
            <person name="Chen J."/>
            <person name="Feng M."/>
            <person name="Jian J."/>
            <person name="Zhang X."/>
            <person name="Luo G."/>
            <person name="Jiang Y."/>
            <person name="Liu J."/>
            <person name="Wang Z."/>
            <person name="Sha Y."/>
            <person name="Zhang B."/>
            <person name="Wu H."/>
            <person name="Tang D."/>
            <person name="Shen Q."/>
            <person name="Xue P."/>
            <person name="Zou S."/>
            <person name="Wang X."/>
            <person name="Liu X."/>
            <person name="Wang F."/>
            <person name="Yang Y."/>
            <person name="An X."/>
            <person name="Dong Z."/>
            <person name="Zhang K."/>
            <person name="Zhang X."/>
            <person name="Luo M.C."/>
            <person name="Dvorak J."/>
            <person name="Tong Y."/>
            <person name="Wang J."/>
            <person name="Yang H."/>
            <person name="Li Z."/>
            <person name="Wang D."/>
            <person name="Zhang A."/>
            <person name="Wang J."/>
        </authorList>
    </citation>
    <scope>NUCLEOTIDE SEQUENCE</scope>
    <source>
        <strain evidence="2">cv. G1812</strain>
    </source>
</reference>
<dbReference type="AlphaFoldDB" id="A0A8R7QZK6"/>
<reference evidence="1" key="2">
    <citation type="submission" date="2018-03" db="EMBL/GenBank/DDBJ databases">
        <title>The Triticum urartu genome reveals the dynamic nature of wheat genome evolution.</title>
        <authorList>
            <person name="Ling H."/>
            <person name="Ma B."/>
            <person name="Shi X."/>
            <person name="Liu H."/>
            <person name="Dong L."/>
            <person name="Sun H."/>
            <person name="Cao Y."/>
            <person name="Gao Q."/>
            <person name="Zheng S."/>
            <person name="Li Y."/>
            <person name="Yu Y."/>
            <person name="Du H."/>
            <person name="Qi M."/>
            <person name="Li Y."/>
            <person name="Yu H."/>
            <person name="Cui Y."/>
            <person name="Wang N."/>
            <person name="Chen C."/>
            <person name="Wu H."/>
            <person name="Zhao Y."/>
            <person name="Zhang J."/>
            <person name="Li Y."/>
            <person name="Zhou W."/>
            <person name="Zhang B."/>
            <person name="Hu W."/>
            <person name="Eijk M."/>
            <person name="Tang J."/>
            <person name="Witsenboer H."/>
            <person name="Zhao S."/>
            <person name="Li Z."/>
            <person name="Zhang A."/>
            <person name="Wang D."/>
            <person name="Liang C."/>
        </authorList>
    </citation>
    <scope>NUCLEOTIDE SEQUENCE [LARGE SCALE GENOMIC DNA]</scope>
    <source>
        <strain evidence="1">cv. G1812</strain>
    </source>
</reference>
<evidence type="ECO:0000313" key="2">
    <source>
        <dbReference type="Proteomes" id="UP000015106"/>
    </source>
</evidence>
<protein>
    <submittedName>
        <fullName evidence="1">Uncharacterized protein</fullName>
    </submittedName>
</protein>
<name>A0A8R7QZK6_TRIUA</name>
<dbReference type="Gramene" id="TuG1812G0700001078.01.T01">
    <property type="protein sequence ID" value="TuG1812G0700001078.01.T01.cds408879"/>
    <property type="gene ID" value="TuG1812G0700001078.01"/>
</dbReference>
<evidence type="ECO:0000313" key="1">
    <source>
        <dbReference type="EnsemblPlants" id="TuG1812G0700001078.01.T01.cds408879"/>
    </source>
</evidence>
<organism evidence="1 2">
    <name type="scientific">Triticum urartu</name>
    <name type="common">Red wild einkorn</name>
    <name type="synonym">Crithodium urartu</name>
    <dbReference type="NCBI Taxonomy" id="4572"/>
    <lineage>
        <taxon>Eukaryota</taxon>
        <taxon>Viridiplantae</taxon>
        <taxon>Streptophyta</taxon>
        <taxon>Embryophyta</taxon>
        <taxon>Tracheophyta</taxon>
        <taxon>Spermatophyta</taxon>
        <taxon>Magnoliopsida</taxon>
        <taxon>Liliopsida</taxon>
        <taxon>Poales</taxon>
        <taxon>Poaceae</taxon>
        <taxon>BOP clade</taxon>
        <taxon>Pooideae</taxon>
        <taxon>Triticodae</taxon>
        <taxon>Triticeae</taxon>
        <taxon>Triticinae</taxon>
        <taxon>Triticum</taxon>
    </lineage>
</organism>
<accession>A0A8R7QZK6</accession>
<reference evidence="1" key="3">
    <citation type="submission" date="2022-06" db="UniProtKB">
        <authorList>
            <consortium name="EnsemblPlants"/>
        </authorList>
    </citation>
    <scope>IDENTIFICATION</scope>
</reference>
<proteinExistence type="predicted"/>
<sequence>MLRSNGGCRAGPCVGVEGTIASGELLRQAEVGDAGGDPRLDPLELGCRRAAGVQLLDPAAKAARLLGLHELKRFFERGLQTLQWGLSHNHRAPGAAAAAPLARRGGFEVVDDVADGVGAVGEGKASLTVLSVPRRRLHYRLTS</sequence>
<dbReference type="EnsemblPlants" id="TuG1812G0700001078.01.T01">
    <property type="protein sequence ID" value="TuG1812G0700001078.01.T01.cds408879"/>
    <property type="gene ID" value="TuG1812G0700001078.01"/>
</dbReference>